<feature type="non-terminal residue" evidence="1">
    <location>
        <position position="1"/>
    </location>
</feature>
<protein>
    <submittedName>
        <fullName evidence="1">Uncharacterized protein</fullName>
    </submittedName>
</protein>
<proteinExistence type="predicted"/>
<keyword evidence="2" id="KW-1185">Reference proteome</keyword>
<name>A0AA35RU04_GEOBA</name>
<dbReference type="EMBL" id="CASHTH010001515">
    <property type="protein sequence ID" value="CAI8016311.1"/>
    <property type="molecule type" value="Genomic_DNA"/>
</dbReference>
<sequence>RHRQVLRYAGVVPARGGVRQRPGVVGAVVVLARLDRHRLRGVPVVHSEGQHVAAQRGSRQAQVRAVVSCNGDRDAVRGPGGQLHGVARPRGVSLRHGEVRLAEHDGRRVVVGDRHRQVLGDVDVVAARGGVRQRPGVV</sequence>
<dbReference type="Proteomes" id="UP001174909">
    <property type="component" value="Unassembled WGS sequence"/>
</dbReference>
<feature type="non-terminal residue" evidence="1">
    <location>
        <position position="138"/>
    </location>
</feature>
<comment type="caution">
    <text evidence="1">The sequence shown here is derived from an EMBL/GenBank/DDBJ whole genome shotgun (WGS) entry which is preliminary data.</text>
</comment>
<reference evidence="1" key="1">
    <citation type="submission" date="2023-03" db="EMBL/GenBank/DDBJ databases">
        <authorList>
            <person name="Steffen K."/>
            <person name="Cardenas P."/>
        </authorList>
    </citation>
    <scope>NUCLEOTIDE SEQUENCE</scope>
</reference>
<evidence type="ECO:0000313" key="2">
    <source>
        <dbReference type="Proteomes" id="UP001174909"/>
    </source>
</evidence>
<organism evidence="1 2">
    <name type="scientific">Geodia barretti</name>
    <name type="common">Barrett's horny sponge</name>
    <dbReference type="NCBI Taxonomy" id="519541"/>
    <lineage>
        <taxon>Eukaryota</taxon>
        <taxon>Metazoa</taxon>
        <taxon>Porifera</taxon>
        <taxon>Demospongiae</taxon>
        <taxon>Heteroscleromorpha</taxon>
        <taxon>Tetractinellida</taxon>
        <taxon>Astrophorina</taxon>
        <taxon>Geodiidae</taxon>
        <taxon>Geodia</taxon>
    </lineage>
</organism>
<dbReference type="AlphaFoldDB" id="A0AA35RU04"/>
<accession>A0AA35RU04</accession>
<evidence type="ECO:0000313" key="1">
    <source>
        <dbReference type="EMBL" id="CAI8016311.1"/>
    </source>
</evidence>
<gene>
    <name evidence="1" type="ORF">GBAR_LOCUS10013</name>
</gene>